<evidence type="ECO:0000259" key="5">
    <source>
        <dbReference type="PROSITE" id="PS51078"/>
    </source>
</evidence>
<dbReference type="CDD" id="cd00090">
    <property type="entry name" value="HTH_ARSR"/>
    <property type="match status" value="1"/>
</dbReference>
<dbReference type="AlphaFoldDB" id="T1X4G3"/>
<protein>
    <submittedName>
        <fullName evidence="6">Transcriptional regulator, IclR family</fullName>
    </submittedName>
</protein>
<evidence type="ECO:0000256" key="2">
    <source>
        <dbReference type="ARBA" id="ARBA00023125"/>
    </source>
</evidence>
<dbReference type="PROSITE" id="PS51077">
    <property type="entry name" value="HTH_ICLR"/>
    <property type="match status" value="1"/>
</dbReference>
<dbReference type="SMART" id="SM00346">
    <property type="entry name" value="HTH_ICLR"/>
    <property type="match status" value="1"/>
</dbReference>
<dbReference type="PANTHER" id="PTHR30136">
    <property type="entry name" value="HELIX-TURN-HELIX TRANSCRIPTIONAL REGULATOR, ICLR FAMILY"/>
    <property type="match status" value="1"/>
</dbReference>
<dbReference type="GO" id="GO:0045892">
    <property type="term" value="P:negative regulation of DNA-templated transcription"/>
    <property type="evidence" value="ECO:0007669"/>
    <property type="project" value="TreeGrafter"/>
</dbReference>
<evidence type="ECO:0000256" key="1">
    <source>
        <dbReference type="ARBA" id="ARBA00023015"/>
    </source>
</evidence>
<dbReference type="GO" id="GO:0003700">
    <property type="term" value="F:DNA-binding transcription factor activity"/>
    <property type="evidence" value="ECO:0007669"/>
    <property type="project" value="TreeGrafter"/>
</dbReference>
<dbReference type="InterPro" id="IPR005471">
    <property type="entry name" value="Tscrpt_reg_IclR_N"/>
</dbReference>
<evidence type="ECO:0000259" key="4">
    <source>
        <dbReference type="PROSITE" id="PS51077"/>
    </source>
</evidence>
<dbReference type="InterPro" id="IPR029016">
    <property type="entry name" value="GAF-like_dom_sf"/>
</dbReference>
<feature type="domain" description="HTH iclR-type" evidence="4">
    <location>
        <begin position="31"/>
        <end position="91"/>
    </location>
</feature>
<name>T1X4G3_VARPD</name>
<dbReference type="InterPro" id="IPR014757">
    <property type="entry name" value="Tscrpt_reg_IclR_C"/>
</dbReference>
<gene>
    <name evidence="6" type="ORF">VAPA_1c01960</name>
</gene>
<dbReference type="Pfam" id="PF01614">
    <property type="entry name" value="IclR_C"/>
    <property type="match status" value="1"/>
</dbReference>
<dbReference type="PATRIC" id="fig|1246301.3.peg.204"/>
<dbReference type="SUPFAM" id="SSF46785">
    <property type="entry name" value="Winged helix' DNA-binding domain"/>
    <property type="match status" value="1"/>
</dbReference>
<feature type="domain" description="IclR-ED" evidence="5">
    <location>
        <begin position="92"/>
        <end position="267"/>
    </location>
</feature>
<organism evidence="6 7">
    <name type="scientific">Variovorax paradoxus B4</name>
    <dbReference type="NCBI Taxonomy" id="1246301"/>
    <lineage>
        <taxon>Bacteria</taxon>
        <taxon>Pseudomonadati</taxon>
        <taxon>Pseudomonadota</taxon>
        <taxon>Betaproteobacteria</taxon>
        <taxon>Burkholderiales</taxon>
        <taxon>Comamonadaceae</taxon>
        <taxon>Variovorax</taxon>
    </lineage>
</organism>
<dbReference type="SUPFAM" id="SSF55781">
    <property type="entry name" value="GAF domain-like"/>
    <property type="match status" value="1"/>
</dbReference>
<dbReference type="Gene3D" id="1.10.10.10">
    <property type="entry name" value="Winged helix-like DNA-binding domain superfamily/Winged helix DNA-binding domain"/>
    <property type="match status" value="1"/>
</dbReference>
<sequence>MEPGTARKILHAVSASDSRHRPAMTLPLDAPAHNERALRVLSVLAQSKSAMSAAELVEATGLVKSTLYRQIAVLRRWGFVMETDGRYSPGPVSVQLASGFDGNSDLVMAARADMRALAQQSHESVALVTAVNDRVVCLEMIDSEQSLRCSFDRGRSVPARDGASAKCLLAHLPLDQRDALLDALGDSPERRTERAAELDAIREAGHAVTHGEVDAGVWGASAPVLGPGRRLRGAITLMAPLTRAGGMEAAWVHMTVVTAARISRALQ</sequence>
<proteinExistence type="predicted"/>
<keyword evidence="1" id="KW-0805">Transcription regulation</keyword>
<dbReference type="Gene3D" id="3.30.450.40">
    <property type="match status" value="1"/>
</dbReference>
<dbReference type="HOGENOM" id="CLU_062618_4_4_4"/>
<dbReference type="Proteomes" id="UP000016223">
    <property type="component" value="Chromosome 1"/>
</dbReference>
<dbReference type="InterPro" id="IPR036388">
    <property type="entry name" value="WH-like_DNA-bd_sf"/>
</dbReference>
<dbReference type="KEGG" id="vpd:VAPA_1c01960"/>
<evidence type="ECO:0000256" key="3">
    <source>
        <dbReference type="ARBA" id="ARBA00023163"/>
    </source>
</evidence>
<dbReference type="PROSITE" id="PS51078">
    <property type="entry name" value="ICLR_ED"/>
    <property type="match status" value="1"/>
</dbReference>
<accession>T1X4G3</accession>
<dbReference type="EMBL" id="CP003911">
    <property type="protein sequence ID" value="AGU47326.1"/>
    <property type="molecule type" value="Genomic_DNA"/>
</dbReference>
<dbReference type="InterPro" id="IPR050707">
    <property type="entry name" value="HTH_MetabolicPath_Reg"/>
</dbReference>
<keyword evidence="3" id="KW-0804">Transcription</keyword>
<dbReference type="InterPro" id="IPR011991">
    <property type="entry name" value="ArsR-like_HTH"/>
</dbReference>
<evidence type="ECO:0000313" key="6">
    <source>
        <dbReference type="EMBL" id="AGU47326.1"/>
    </source>
</evidence>
<evidence type="ECO:0000313" key="7">
    <source>
        <dbReference type="Proteomes" id="UP000016223"/>
    </source>
</evidence>
<dbReference type="PANTHER" id="PTHR30136:SF24">
    <property type="entry name" value="HTH-TYPE TRANSCRIPTIONAL REPRESSOR ALLR"/>
    <property type="match status" value="1"/>
</dbReference>
<dbReference type="GO" id="GO:0003677">
    <property type="term" value="F:DNA binding"/>
    <property type="evidence" value="ECO:0007669"/>
    <property type="project" value="UniProtKB-KW"/>
</dbReference>
<dbReference type="InterPro" id="IPR036390">
    <property type="entry name" value="WH_DNA-bd_sf"/>
</dbReference>
<reference evidence="6 7" key="1">
    <citation type="submission" date="2012-10" db="EMBL/GenBank/DDBJ databases">
        <title>Genome sequence of Variovorax paradoxus B4.</title>
        <authorList>
            <person name="Schuldes J."/>
            <person name="Brandt U."/>
            <person name="Hiessl S."/>
            <person name="Wuebbeler J.H."/>
            <person name="Thuermer A."/>
            <person name="Steinbuechel A."/>
            <person name="Daniel R."/>
        </authorList>
    </citation>
    <scope>NUCLEOTIDE SEQUENCE [LARGE SCALE GENOMIC DNA]</scope>
    <source>
        <strain evidence="6 7">B4</strain>
    </source>
</reference>
<keyword evidence="2" id="KW-0238">DNA-binding</keyword>
<dbReference type="Pfam" id="PF09339">
    <property type="entry name" value="HTH_IclR"/>
    <property type="match status" value="1"/>
</dbReference>